<dbReference type="PANTHER" id="PTHR30466:SF1">
    <property type="entry name" value="FMN REDUCTASE (NADH) RUTF"/>
    <property type="match status" value="1"/>
</dbReference>
<evidence type="ECO:0000313" key="4">
    <source>
        <dbReference type="Proteomes" id="UP001589647"/>
    </source>
</evidence>
<dbReference type="GO" id="GO:0016491">
    <property type="term" value="F:oxidoreductase activity"/>
    <property type="evidence" value="ECO:0007669"/>
    <property type="project" value="UniProtKB-KW"/>
</dbReference>
<evidence type="ECO:0000256" key="1">
    <source>
        <dbReference type="ARBA" id="ARBA00023002"/>
    </source>
</evidence>
<dbReference type="SUPFAM" id="SSF50475">
    <property type="entry name" value="FMN-binding split barrel"/>
    <property type="match status" value="1"/>
</dbReference>
<dbReference type="EMBL" id="JBHMEI010000067">
    <property type="protein sequence ID" value="MFB9208146.1"/>
    <property type="molecule type" value="Genomic_DNA"/>
</dbReference>
<gene>
    <name evidence="3" type="ORF">ACFFV7_43685</name>
</gene>
<feature type="domain" description="Flavin reductase like" evidence="2">
    <location>
        <begin position="25"/>
        <end position="171"/>
    </location>
</feature>
<dbReference type="InterPro" id="IPR012349">
    <property type="entry name" value="Split_barrel_FMN-bd"/>
</dbReference>
<accession>A0ABV5IUB0</accession>
<organism evidence="3 4">
    <name type="scientific">Nonomuraea spiralis</name>
    <dbReference type="NCBI Taxonomy" id="46182"/>
    <lineage>
        <taxon>Bacteria</taxon>
        <taxon>Bacillati</taxon>
        <taxon>Actinomycetota</taxon>
        <taxon>Actinomycetes</taxon>
        <taxon>Streptosporangiales</taxon>
        <taxon>Streptosporangiaceae</taxon>
        <taxon>Nonomuraea</taxon>
    </lineage>
</organism>
<dbReference type="InterPro" id="IPR002563">
    <property type="entry name" value="Flavin_Rdtase-like_dom"/>
</dbReference>
<dbReference type="PANTHER" id="PTHR30466">
    <property type="entry name" value="FLAVIN REDUCTASE"/>
    <property type="match status" value="1"/>
</dbReference>
<sequence>MTDLPLVEALPMTPTVDPDRFRSLMSTFPSGVAVVTVTDPDGSPRGMTCSSVCSVTLDPPTLLVCARSLSPTLHAMLKTAQFTVNLLHAHARDTAELFASGAADRFDRVRWSARPAYGGPHLVEESHSVADCRVARTVEAGDHVVVFGEVYGIERCAPAVPLLYGLRAYSSWRPGTEPS</sequence>
<dbReference type="Gene3D" id="2.30.110.10">
    <property type="entry name" value="Electron Transport, Fmn-binding Protein, Chain A"/>
    <property type="match status" value="1"/>
</dbReference>
<proteinExistence type="predicted"/>
<reference evidence="3 4" key="1">
    <citation type="submission" date="2024-09" db="EMBL/GenBank/DDBJ databases">
        <authorList>
            <person name="Sun Q."/>
            <person name="Mori K."/>
        </authorList>
    </citation>
    <scope>NUCLEOTIDE SEQUENCE [LARGE SCALE GENOMIC DNA]</scope>
    <source>
        <strain evidence="3 4">CCM 3426</strain>
    </source>
</reference>
<dbReference type="InterPro" id="IPR050268">
    <property type="entry name" value="NADH-dep_flavin_reductase"/>
</dbReference>
<dbReference type="RefSeq" id="WP_229824118.1">
    <property type="nucleotide sequence ID" value="NZ_BMRC01000007.1"/>
</dbReference>
<protein>
    <submittedName>
        <fullName evidence="3">Flavin reductase family protein</fullName>
        <ecNumber evidence="3">1.5.1.-</ecNumber>
    </submittedName>
</protein>
<dbReference type="SMART" id="SM00903">
    <property type="entry name" value="Flavin_Reduct"/>
    <property type="match status" value="1"/>
</dbReference>
<comment type="caution">
    <text evidence="3">The sequence shown here is derived from an EMBL/GenBank/DDBJ whole genome shotgun (WGS) entry which is preliminary data.</text>
</comment>
<name>A0ABV5IUB0_9ACTN</name>
<keyword evidence="1 3" id="KW-0560">Oxidoreductase</keyword>
<dbReference type="Proteomes" id="UP001589647">
    <property type="component" value="Unassembled WGS sequence"/>
</dbReference>
<dbReference type="EC" id="1.5.1.-" evidence="3"/>
<evidence type="ECO:0000259" key="2">
    <source>
        <dbReference type="SMART" id="SM00903"/>
    </source>
</evidence>
<keyword evidence="4" id="KW-1185">Reference proteome</keyword>
<dbReference type="Pfam" id="PF01613">
    <property type="entry name" value="Flavin_Reduct"/>
    <property type="match status" value="1"/>
</dbReference>
<evidence type="ECO:0000313" key="3">
    <source>
        <dbReference type="EMBL" id="MFB9208146.1"/>
    </source>
</evidence>